<dbReference type="GO" id="GO:0045944">
    <property type="term" value="P:positive regulation of transcription by RNA polymerase II"/>
    <property type="evidence" value="ECO:0007669"/>
    <property type="project" value="UniProtKB-ARBA"/>
</dbReference>
<evidence type="ECO:0000256" key="3">
    <source>
        <dbReference type="ARBA" id="ARBA00022771"/>
    </source>
</evidence>
<keyword evidence="2" id="KW-0677">Repeat</keyword>
<gene>
    <name evidence="7" type="ORF">FGO68_gene2066</name>
</gene>
<dbReference type="Proteomes" id="UP000785679">
    <property type="component" value="Unassembled WGS sequence"/>
</dbReference>
<organism evidence="7 8">
    <name type="scientific">Halteria grandinella</name>
    <dbReference type="NCBI Taxonomy" id="5974"/>
    <lineage>
        <taxon>Eukaryota</taxon>
        <taxon>Sar</taxon>
        <taxon>Alveolata</taxon>
        <taxon>Ciliophora</taxon>
        <taxon>Intramacronucleata</taxon>
        <taxon>Spirotrichea</taxon>
        <taxon>Stichotrichia</taxon>
        <taxon>Sporadotrichida</taxon>
        <taxon>Halteriidae</taxon>
        <taxon>Halteria</taxon>
    </lineage>
</organism>
<evidence type="ECO:0000259" key="6">
    <source>
        <dbReference type="PROSITE" id="PS50157"/>
    </source>
</evidence>
<protein>
    <recommendedName>
        <fullName evidence="6">C2H2-type domain-containing protein</fullName>
    </recommendedName>
</protein>
<evidence type="ECO:0000256" key="2">
    <source>
        <dbReference type="ARBA" id="ARBA00022737"/>
    </source>
</evidence>
<dbReference type="PROSITE" id="PS50157">
    <property type="entry name" value="ZINC_FINGER_C2H2_2"/>
    <property type="match status" value="2"/>
</dbReference>
<feature type="domain" description="C2H2-type" evidence="6">
    <location>
        <begin position="519"/>
        <end position="557"/>
    </location>
</feature>
<dbReference type="PROSITE" id="PS00028">
    <property type="entry name" value="ZINC_FINGER_C2H2_1"/>
    <property type="match status" value="1"/>
</dbReference>
<dbReference type="SUPFAM" id="SSF57667">
    <property type="entry name" value="beta-beta-alpha zinc fingers"/>
    <property type="match status" value="1"/>
</dbReference>
<dbReference type="SMART" id="SM00355">
    <property type="entry name" value="ZnF_C2H2"/>
    <property type="match status" value="2"/>
</dbReference>
<sequence length="647" mass="74514">MQNDHHQSSTIEYLNAANKRPLVHQKASITQMPINDDKERLPLPLEQIMADNTSAITHSRELGSVIGFQKVGRSVQMADNDSLNDFMNNKGQSCKVSLKPEDLTFLPIRLLPLPQNIKYRSSECQLYQNHSLLNNKRGVIFASHGTTDTMSQPISQLKSESQYFSLQLSQQCQGNQIDHFARPDLQEAPSISCKLPPMHIVLQSLRSEVGADLLLIRQNEISADQASMGIQHCVESNQLQSLCTHQSKQQHQCLQDPKLSNFALRAPQLPLQFLRQLPEELERVKQQKHLNKDHDVLYGIDQGFERQFGWDNQQIASNVIDNGIFSSSQRNQNQLAHVHQQSLLIEDLQDSCKTYPIDLIHDFPSAKQFQPKLLIGGKLCQQNVPSEIEQSSTALLKNSIFGESKGMVELECEGMYAESEQETTFIDTKTKEFNRRIDEARRIMDSSSPSCVPKQYQEIDEISDESIRREIPQGVQIQVILGKDFDVTSLKIEEEIPATRQFRIYKYKNPRTQRYVKLLKCDHNEGANHKGQNTCGMYFRKWHNFFDHLRVHTKQRPFKCPLQGCEQAFTQKANLHKHLDVHKKKITFDCHKCRRRFQTVVQYEVSKHQLNIFLDALDDMQRNATQRTSNLKDLSQGIRQKLDNFIS</sequence>
<dbReference type="InterPro" id="IPR013087">
    <property type="entry name" value="Znf_C2H2_type"/>
</dbReference>
<accession>A0A8J8NX74</accession>
<keyword evidence="3 5" id="KW-0863">Zinc-finger</keyword>
<proteinExistence type="predicted"/>
<dbReference type="AlphaFoldDB" id="A0A8J8NX74"/>
<feature type="domain" description="C2H2-type" evidence="6">
    <location>
        <begin position="558"/>
        <end position="587"/>
    </location>
</feature>
<name>A0A8J8NX74_HALGN</name>
<keyword evidence="4" id="KW-0862">Zinc</keyword>
<dbReference type="GO" id="GO:0000978">
    <property type="term" value="F:RNA polymerase II cis-regulatory region sequence-specific DNA binding"/>
    <property type="evidence" value="ECO:0007669"/>
    <property type="project" value="TreeGrafter"/>
</dbReference>
<evidence type="ECO:0000313" key="7">
    <source>
        <dbReference type="EMBL" id="TNV83506.1"/>
    </source>
</evidence>
<comment type="caution">
    <text evidence="7">The sequence shown here is derived from an EMBL/GenBank/DDBJ whole genome shotgun (WGS) entry which is preliminary data.</text>
</comment>
<reference evidence="7" key="1">
    <citation type="submission" date="2019-06" db="EMBL/GenBank/DDBJ databases">
        <authorList>
            <person name="Zheng W."/>
        </authorList>
    </citation>
    <scope>NUCLEOTIDE SEQUENCE</scope>
    <source>
        <strain evidence="7">QDHG01</strain>
    </source>
</reference>
<keyword evidence="1" id="KW-0479">Metal-binding</keyword>
<evidence type="ECO:0000256" key="5">
    <source>
        <dbReference type="PROSITE-ProRule" id="PRU00042"/>
    </source>
</evidence>
<dbReference type="PANTHER" id="PTHR19818:SF139">
    <property type="entry name" value="PAIR-RULE PROTEIN ODD-PAIRED"/>
    <property type="match status" value="1"/>
</dbReference>
<keyword evidence="8" id="KW-1185">Reference proteome</keyword>
<evidence type="ECO:0000256" key="1">
    <source>
        <dbReference type="ARBA" id="ARBA00022723"/>
    </source>
</evidence>
<evidence type="ECO:0000313" key="8">
    <source>
        <dbReference type="Proteomes" id="UP000785679"/>
    </source>
</evidence>
<dbReference type="Gene3D" id="3.30.160.60">
    <property type="entry name" value="Classic Zinc Finger"/>
    <property type="match status" value="1"/>
</dbReference>
<dbReference type="OrthoDB" id="654211at2759"/>
<dbReference type="InterPro" id="IPR036236">
    <property type="entry name" value="Znf_C2H2_sf"/>
</dbReference>
<evidence type="ECO:0000256" key="4">
    <source>
        <dbReference type="ARBA" id="ARBA00022833"/>
    </source>
</evidence>
<dbReference type="GO" id="GO:0008270">
    <property type="term" value="F:zinc ion binding"/>
    <property type="evidence" value="ECO:0007669"/>
    <property type="project" value="UniProtKB-KW"/>
</dbReference>
<dbReference type="EMBL" id="RRYP01003768">
    <property type="protein sequence ID" value="TNV83506.1"/>
    <property type="molecule type" value="Genomic_DNA"/>
</dbReference>
<dbReference type="InterPro" id="IPR050329">
    <property type="entry name" value="GLI_C2H2-zinc-finger"/>
</dbReference>
<dbReference type="PANTHER" id="PTHR19818">
    <property type="entry name" value="ZINC FINGER PROTEIN ZIC AND GLI"/>
    <property type="match status" value="1"/>
</dbReference>
<dbReference type="GO" id="GO:0000981">
    <property type="term" value="F:DNA-binding transcription factor activity, RNA polymerase II-specific"/>
    <property type="evidence" value="ECO:0007669"/>
    <property type="project" value="TreeGrafter"/>
</dbReference>
<dbReference type="GO" id="GO:0005634">
    <property type="term" value="C:nucleus"/>
    <property type="evidence" value="ECO:0007669"/>
    <property type="project" value="UniProtKB-ARBA"/>
</dbReference>